<dbReference type="RefSeq" id="WP_124081508.1">
    <property type="nucleotide sequence ID" value="NZ_UWPJ01000032.1"/>
</dbReference>
<feature type="compositionally biased region" description="Low complexity" evidence="1">
    <location>
        <begin position="15"/>
        <end position="25"/>
    </location>
</feature>
<reference evidence="2 3" key="1">
    <citation type="submission" date="2018-10" db="EMBL/GenBank/DDBJ databases">
        <authorList>
            <person name="Criscuolo A."/>
        </authorList>
    </citation>
    <scope>NUCLEOTIDE SEQUENCE [LARGE SCALE GENOMIC DNA]</scope>
    <source>
        <strain evidence="2">DnA1</strain>
    </source>
</reference>
<keyword evidence="3" id="KW-1185">Reference proteome</keyword>
<name>A0A3P4B9W2_9BURK</name>
<protein>
    <submittedName>
        <fullName evidence="2">Uncharacterized protein</fullName>
    </submittedName>
</protein>
<evidence type="ECO:0000313" key="3">
    <source>
        <dbReference type="Proteomes" id="UP000277294"/>
    </source>
</evidence>
<organism evidence="2 3">
    <name type="scientific">Pigmentiphaga humi</name>
    <dbReference type="NCBI Taxonomy" id="2478468"/>
    <lineage>
        <taxon>Bacteria</taxon>
        <taxon>Pseudomonadati</taxon>
        <taxon>Pseudomonadota</taxon>
        <taxon>Betaproteobacteria</taxon>
        <taxon>Burkholderiales</taxon>
        <taxon>Alcaligenaceae</taxon>
        <taxon>Pigmentiphaga</taxon>
    </lineage>
</organism>
<dbReference type="Proteomes" id="UP000277294">
    <property type="component" value="Unassembled WGS sequence"/>
</dbReference>
<gene>
    <name evidence="2" type="ORF">PIGHUM_04006</name>
</gene>
<proteinExistence type="predicted"/>
<evidence type="ECO:0000313" key="2">
    <source>
        <dbReference type="EMBL" id="VCU71915.1"/>
    </source>
</evidence>
<sequence length="205" mass="21747">MSAVPDHTSRPTTPPAGQAAGNAAPSIPPHIERAISTFGCANRHPGDADGIARAYQALVQAIGAALYSPVSLAGCETVNDIVARLAHQVEQPNGYSTAVFMPLVEAVMRRRGIAPHDVLRWIFDELAQTAQAADTLCAYTCNDGDTEAWAAEASYLRSAICKVGWLADLGTKKLGGVGVRGDAEEWMLPPAYHRALEAQEREGQA</sequence>
<dbReference type="EMBL" id="UWPJ01000032">
    <property type="protein sequence ID" value="VCU71915.1"/>
    <property type="molecule type" value="Genomic_DNA"/>
</dbReference>
<evidence type="ECO:0000256" key="1">
    <source>
        <dbReference type="SAM" id="MobiDB-lite"/>
    </source>
</evidence>
<dbReference type="OrthoDB" id="8690410at2"/>
<accession>A0A3P4B9W2</accession>
<feature type="region of interest" description="Disordered" evidence="1">
    <location>
        <begin position="1"/>
        <end position="26"/>
    </location>
</feature>
<dbReference type="AlphaFoldDB" id="A0A3P4B9W2"/>